<feature type="region of interest" description="Disordered" evidence="3">
    <location>
        <begin position="220"/>
        <end position="289"/>
    </location>
</feature>
<feature type="domain" description="Clp R" evidence="5">
    <location>
        <begin position="8"/>
        <end position="155"/>
    </location>
</feature>
<gene>
    <name evidence="6" type="ORF">BXY53_0489</name>
</gene>
<evidence type="ECO:0000313" key="6">
    <source>
        <dbReference type="EMBL" id="RIA55424.1"/>
    </source>
</evidence>
<dbReference type="RefSeq" id="WP_119060329.1">
    <property type="nucleotide sequence ID" value="NZ_QXDF01000001.1"/>
</dbReference>
<protein>
    <submittedName>
        <fullName evidence="6">ClpA/ClpB-like protein</fullName>
    </submittedName>
</protein>
<dbReference type="PROSITE" id="PS51903">
    <property type="entry name" value="CLP_R"/>
    <property type="match status" value="1"/>
</dbReference>
<feature type="compositionally biased region" description="Basic and acidic residues" evidence="3">
    <location>
        <begin position="186"/>
        <end position="200"/>
    </location>
</feature>
<organism evidence="6 7">
    <name type="scientific">Dichotomicrobium thermohalophilum</name>
    <dbReference type="NCBI Taxonomy" id="933063"/>
    <lineage>
        <taxon>Bacteria</taxon>
        <taxon>Pseudomonadati</taxon>
        <taxon>Pseudomonadota</taxon>
        <taxon>Alphaproteobacteria</taxon>
        <taxon>Hyphomicrobiales</taxon>
        <taxon>Hyphomicrobiaceae</taxon>
        <taxon>Dichotomicrobium</taxon>
    </lineage>
</organism>
<keyword evidence="4" id="KW-1133">Transmembrane helix</keyword>
<evidence type="ECO:0000256" key="4">
    <source>
        <dbReference type="SAM" id="Phobius"/>
    </source>
</evidence>
<reference evidence="6 7" key="1">
    <citation type="submission" date="2018-08" db="EMBL/GenBank/DDBJ databases">
        <title>Genomic Encyclopedia of Archaeal and Bacterial Type Strains, Phase II (KMG-II): from individual species to whole genera.</title>
        <authorList>
            <person name="Goeker M."/>
        </authorList>
    </citation>
    <scope>NUCLEOTIDE SEQUENCE [LARGE SCALE GENOMIC DNA]</scope>
    <source>
        <strain evidence="6 7">DSM 5002</strain>
    </source>
</reference>
<dbReference type="Gene3D" id="1.10.1780.10">
    <property type="entry name" value="Clp, N-terminal domain"/>
    <property type="match status" value="1"/>
</dbReference>
<dbReference type="EMBL" id="QXDF01000001">
    <property type="protein sequence ID" value="RIA55424.1"/>
    <property type="molecule type" value="Genomic_DNA"/>
</dbReference>
<keyword evidence="2" id="KW-0677">Repeat</keyword>
<feature type="compositionally biased region" description="Low complexity" evidence="3">
    <location>
        <begin position="170"/>
        <end position="184"/>
    </location>
</feature>
<keyword evidence="7" id="KW-1185">Reference proteome</keyword>
<dbReference type="SUPFAM" id="SSF81923">
    <property type="entry name" value="Double Clp-N motif"/>
    <property type="match status" value="1"/>
</dbReference>
<feature type="transmembrane region" description="Helical" evidence="4">
    <location>
        <begin position="439"/>
        <end position="460"/>
    </location>
</feature>
<sequence length="465" mass="50143">MTERAKAVNELPHSAYFAHTVRRAYSVAQRRGSAIVGLEHFLYALLDDPDALALMEGCDADIASIRVELGTAIEKTTPRQLLGKDETPQAGKGLRHVLQVSQKGARESGRSEVDGAIALAALVGQSDTAVARLLNRHGLSFGKALGWIDAQTARDASAAAPLPEPEEQPRAAPSPAAQPSQRPAPAKRDMPPTKSRERNGAEPTLEDMLATIRDVIDEEAEAPPPAPEQRRAPARKPGAQAPTPSGARQPAETRPPAPNKGGKGGRRKTNGAAGAQHKRRRAAEADAEPKVPALLGKLVERIPRTMREGEREHIEVRIAREASEELLSGVQGRGTTHVHGVTVTRAMSLSLRAPDGGFMIEPLTPETQWVFDRPSFLESEPFGRWEWVVLPMKRGSRKLQLIAAARSVDENGMIGDVALPEQVIDVRVRINWARSLRKVALWAGLAIAGGVLAEIATRFFPGLMG</sequence>
<evidence type="ECO:0000313" key="7">
    <source>
        <dbReference type="Proteomes" id="UP000266273"/>
    </source>
</evidence>
<comment type="similarity">
    <text evidence="1">Belongs to the ClpA/ClpB family.</text>
</comment>
<evidence type="ECO:0000256" key="2">
    <source>
        <dbReference type="PROSITE-ProRule" id="PRU01251"/>
    </source>
</evidence>
<accession>A0A397QBE1</accession>
<dbReference type="OrthoDB" id="7930526at2"/>
<dbReference type="AlphaFoldDB" id="A0A397QBE1"/>
<feature type="region of interest" description="Disordered" evidence="3">
    <location>
        <begin position="156"/>
        <end position="206"/>
    </location>
</feature>
<evidence type="ECO:0000256" key="1">
    <source>
        <dbReference type="ARBA" id="ARBA00008675"/>
    </source>
</evidence>
<keyword evidence="4" id="KW-0812">Transmembrane</keyword>
<dbReference type="Pfam" id="PF02861">
    <property type="entry name" value="Clp_N"/>
    <property type="match status" value="1"/>
</dbReference>
<comment type="caution">
    <text evidence="6">The sequence shown here is derived from an EMBL/GenBank/DDBJ whole genome shotgun (WGS) entry which is preliminary data.</text>
</comment>
<dbReference type="Proteomes" id="UP000266273">
    <property type="component" value="Unassembled WGS sequence"/>
</dbReference>
<keyword evidence="4" id="KW-0472">Membrane</keyword>
<evidence type="ECO:0000256" key="3">
    <source>
        <dbReference type="SAM" id="MobiDB-lite"/>
    </source>
</evidence>
<dbReference type="InterPro" id="IPR036628">
    <property type="entry name" value="Clp_N_dom_sf"/>
</dbReference>
<dbReference type="InterPro" id="IPR004176">
    <property type="entry name" value="Clp_R_N"/>
</dbReference>
<evidence type="ECO:0000259" key="5">
    <source>
        <dbReference type="PROSITE" id="PS51903"/>
    </source>
</evidence>
<name>A0A397QBE1_9HYPH</name>
<proteinExistence type="inferred from homology"/>